<evidence type="ECO:0000313" key="2">
    <source>
        <dbReference type="Proteomes" id="UP001057375"/>
    </source>
</evidence>
<protein>
    <submittedName>
        <fullName evidence="1">Uncharacterized protein</fullName>
    </submittedName>
</protein>
<organism evidence="1 2">
    <name type="scientific">Aduncisulcus paluster</name>
    <dbReference type="NCBI Taxonomy" id="2918883"/>
    <lineage>
        <taxon>Eukaryota</taxon>
        <taxon>Metamonada</taxon>
        <taxon>Carpediemonas-like organisms</taxon>
        <taxon>Aduncisulcus</taxon>
    </lineage>
</organism>
<gene>
    <name evidence="1" type="ORF">ADUPG1_000454</name>
</gene>
<comment type="caution">
    <text evidence="1">The sequence shown here is derived from an EMBL/GenBank/DDBJ whole genome shotgun (WGS) entry which is preliminary data.</text>
</comment>
<keyword evidence="2" id="KW-1185">Reference proteome</keyword>
<accession>A0ABQ5K862</accession>
<sequence>MDKRVFESSPPSNPVRAATAAHIKVVKQGLAGLLWVITALADLLFPPEPSWSCFFRGHSEAKCPFCPQLKQTISFFQSVLVKNQSAFPFFISIHQCEKRRFPTEGTHPLGKNSTVFNYNCAPSARVYSTVTPYGVNQWAVPLEMSELPTMKTFLTRSSLSTSLPSMTRDGSSDVLPPIQKDQTVLARSRARPHPDLNPCPLFGFSELLFSDSSAQLVPVDYPNLSSDRSECQ</sequence>
<dbReference type="Proteomes" id="UP001057375">
    <property type="component" value="Unassembled WGS sequence"/>
</dbReference>
<evidence type="ECO:0000313" key="1">
    <source>
        <dbReference type="EMBL" id="GKT28137.1"/>
    </source>
</evidence>
<proteinExistence type="predicted"/>
<reference evidence="1" key="1">
    <citation type="submission" date="2022-03" db="EMBL/GenBank/DDBJ databases">
        <title>Draft genome sequence of Aduncisulcus paluster, a free-living microaerophilic Fornicata.</title>
        <authorList>
            <person name="Yuyama I."/>
            <person name="Kume K."/>
            <person name="Tamura T."/>
            <person name="Inagaki Y."/>
            <person name="Hashimoto T."/>
        </authorList>
    </citation>
    <scope>NUCLEOTIDE SEQUENCE</scope>
    <source>
        <strain evidence="1">NY0171</strain>
    </source>
</reference>
<name>A0ABQ5K862_9EUKA</name>
<dbReference type="EMBL" id="BQXS01000162">
    <property type="protein sequence ID" value="GKT28137.1"/>
    <property type="molecule type" value="Genomic_DNA"/>
</dbReference>